<keyword evidence="2 7" id="KW-0813">Transport</keyword>
<dbReference type="PANTHER" id="PTHR32243:SF18">
    <property type="entry name" value="INNER MEMBRANE ABC TRANSPORTER PERMEASE PROTEIN YCJP"/>
    <property type="match status" value="1"/>
</dbReference>
<organism evidence="9 10">
    <name type="scientific">Bifidobacterium bombi DSM 19703</name>
    <dbReference type="NCBI Taxonomy" id="1341695"/>
    <lineage>
        <taxon>Bacteria</taxon>
        <taxon>Bacillati</taxon>
        <taxon>Actinomycetota</taxon>
        <taxon>Actinomycetes</taxon>
        <taxon>Bifidobacteriales</taxon>
        <taxon>Bifidobacteriaceae</taxon>
        <taxon>Bifidobacterium</taxon>
    </lineage>
</organism>
<feature type="transmembrane region" description="Helical" evidence="7">
    <location>
        <begin position="268"/>
        <end position="291"/>
    </location>
</feature>
<evidence type="ECO:0000256" key="6">
    <source>
        <dbReference type="ARBA" id="ARBA00023136"/>
    </source>
</evidence>
<feature type="transmembrane region" description="Helical" evidence="7">
    <location>
        <begin position="43"/>
        <end position="65"/>
    </location>
</feature>
<dbReference type="InterPro" id="IPR000515">
    <property type="entry name" value="MetI-like"/>
</dbReference>
<feature type="transmembrane region" description="Helical" evidence="7">
    <location>
        <begin position="225"/>
        <end position="248"/>
    </location>
</feature>
<dbReference type="CDD" id="cd06261">
    <property type="entry name" value="TM_PBP2"/>
    <property type="match status" value="1"/>
</dbReference>
<keyword evidence="3" id="KW-1003">Cell membrane</keyword>
<evidence type="ECO:0000256" key="2">
    <source>
        <dbReference type="ARBA" id="ARBA00022448"/>
    </source>
</evidence>
<evidence type="ECO:0000256" key="5">
    <source>
        <dbReference type="ARBA" id="ARBA00022989"/>
    </source>
</evidence>
<dbReference type="EMBL" id="ATLK01000001">
    <property type="protein sequence ID" value="KFF31427.1"/>
    <property type="molecule type" value="Genomic_DNA"/>
</dbReference>
<evidence type="ECO:0000259" key="8">
    <source>
        <dbReference type="PROSITE" id="PS50928"/>
    </source>
</evidence>
<keyword evidence="10" id="KW-1185">Reference proteome</keyword>
<dbReference type="Pfam" id="PF00528">
    <property type="entry name" value="BPD_transp_1"/>
    <property type="match status" value="1"/>
</dbReference>
<dbReference type="STRING" id="1341695.BBOMB_0780"/>
<comment type="caution">
    <text evidence="9">The sequence shown here is derived from an EMBL/GenBank/DDBJ whole genome shotgun (WGS) entry which is preliminary data.</text>
</comment>
<accession>A0A080N2Z2</accession>
<evidence type="ECO:0000313" key="9">
    <source>
        <dbReference type="EMBL" id="KFF31427.1"/>
    </source>
</evidence>
<evidence type="ECO:0000256" key="7">
    <source>
        <dbReference type="RuleBase" id="RU363032"/>
    </source>
</evidence>
<dbReference type="PANTHER" id="PTHR32243">
    <property type="entry name" value="MALTOSE TRANSPORT SYSTEM PERMEASE-RELATED"/>
    <property type="match status" value="1"/>
</dbReference>
<protein>
    <submittedName>
        <fullName evidence="9">Sugar ABC transporter, permease protein</fullName>
    </submittedName>
</protein>
<keyword evidence="4 7" id="KW-0812">Transmembrane</keyword>
<evidence type="ECO:0000256" key="1">
    <source>
        <dbReference type="ARBA" id="ARBA00004651"/>
    </source>
</evidence>
<evidence type="ECO:0000256" key="4">
    <source>
        <dbReference type="ARBA" id="ARBA00022692"/>
    </source>
</evidence>
<proteinExistence type="inferred from homology"/>
<dbReference type="RefSeq" id="WP_081867275.1">
    <property type="nucleotide sequence ID" value="NZ_ATLK01000001.1"/>
</dbReference>
<feature type="transmembrane region" description="Helical" evidence="7">
    <location>
        <begin position="135"/>
        <end position="156"/>
    </location>
</feature>
<dbReference type="PROSITE" id="PS50928">
    <property type="entry name" value="ABC_TM1"/>
    <property type="match status" value="1"/>
</dbReference>
<feature type="domain" description="ABC transmembrane type-1" evidence="8">
    <location>
        <begin position="100"/>
        <end position="292"/>
    </location>
</feature>
<feature type="transmembrane region" description="Helical" evidence="7">
    <location>
        <begin position="101"/>
        <end position="123"/>
    </location>
</feature>
<evidence type="ECO:0000313" key="10">
    <source>
        <dbReference type="Proteomes" id="UP000028730"/>
    </source>
</evidence>
<keyword evidence="5 7" id="KW-1133">Transmembrane helix</keyword>
<comment type="subcellular location">
    <subcellularLocation>
        <location evidence="1 7">Cell membrane</location>
        <topology evidence="1 7">Multi-pass membrane protein</topology>
    </subcellularLocation>
</comment>
<dbReference type="OrthoDB" id="3228189at2"/>
<dbReference type="Proteomes" id="UP000028730">
    <property type="component" value="Unassembled WGS sequence"/>
</dbReference>
<evidence type="ECO:0000256" key="3">
    <source>
        <dbReference type="ARBA" id="ARBA00022475"/>
    </source>
</evidence>
<reference evidence="9 10" key="1">
    <citation type="journal article" date="2014" name="Appl. Environ. Microbiol.">
        <title>Genomic encyclopedia of type strains of the genus Bifidobacterium.</title>
        <authorList>
            <person name="Milani C."/>
            <person name="Lugli G.A."/>
            <person name="Duranti S."/>
            <person name="Turroni F."/>
            <person name="Bottacini F."/>
            <person name="Mangifesta M."/>
            <person name="Sanchez B."/>
            <person name="Viappiani A."/>
            <person name="Mancabelli L."/>
            <person name="Taminiau B."/>
            <person name="Delcenserie V."/>
            <person name="Barrangou R."/>
            <person name="Margolles A."/>
            <person name="van Sinderen D."/>
            <person name="Ventura M."/>
        </authorList>
    </citation>
    <scope>NUCLEOTIDE SEQUENCE [LARGE SCALE GENOMIC DNA]</scope>
    <source>
        <strain evidence="9 10">DSM 19703</strain>
    </source>
</reference>
<keyword evidence="6 7" id="KW-0472">Membrane</keyword>
<sequence>MSDITTNAVTNTALNQPLSARNHKKASARLQTPTSPRHGVSAFFAYAVLILVFICFIVPMLWLFLAAFDKNASFQTKIPKQWTLGNFSTILNTQTTFRPMWNSAILAFVATFIVITFAVLAAYPLSRYQSRFNKPFLYTVLFGTCLPMTCLMVPVYSLFVTFHLIDSIIGTILFLAASSLPMAIWMTKNYMDSVPMSLEEAAWVDGASMMQTLGKIVVPLMKPGLAAVSIFVLMGTWGNFFVPYMILISPSKQPASVSIYSFFGQNGLIAYGQLAAFSLLYSAPVVLLYALSNHVLGTYSLAGGIKG</sequence>
<dbReference type="InterPro" id="IPR035906">
    <property type="entry name" value="MetI-like_sf"/>
</dbReference>
<dbReference type="eggNOG" id="COG0395">
    <property type="taxonomic scope" value="Bacteria"/>
</dbReference>
<dbReference type="InterPro" id="IPR050901">
    <property type="entry name" value="BP-dep_ABC_trans_perm"/>
</dbReference>
<dbReference type="Gene3D" id="1.10.3720.10">
    <property type="entry name" value="MetI-like"/>
    <property type="match status" value="1"/>
</dbReference>
<dbReference type="GO" id="GO:0005886">
    <property type="term" value="C:plasma membrane"/>
    <property type="evidence" value="ECO:0007669"/>
    <property type="project" value="UniProtKB-SubCell"/>
</dbReference>
<feature type="transmembrane region" description="Helical" evidence="7">
    <location>
        <begin position="168"/>
        <end position="187"/>
    </location>
</feature>
<dbReference type="GO" id="GO:0055085">
    <property type="term" value="P:transmembrane transport"/>
    <property type="evidence" value="ECO:0007669"/>
    <property type="project" value="InterPro"/>
</dbReference>
<dbReference type="AlphaFoldDB" id="A0A080N2Z2"/>
<gene>
    <name evidence="9" type="ORF">BBOMB_0780</name>
</gene>
<name>A0A080N2Z2_9BIFI</name>
<dbReference type="SUPFAM" id="SSF161098">
    <property type="entry name" value="MetI-like"/>
    <property type="match status" value="1"/>
</dbReference>
<comment type="similarity">
    <text evidence="7">Belongs to the binding-protein-dependent transport system permease family.</text>
</comment>